<organism evidence="8 9">
    <name type="scientific">Aerophobetes bacterium</name>
    <dbReference type="NCBI Taxonomy" id="2030807"/>
    <lineage>
        <taxon>Bacteria</taxon>
        <taxon>Candidatus Aerophobota</taxon>
    </lineage>
</organism>
<evidence type="ECO:0000313" key="8">
    <source>
        <dbReference type="EMBL" id="RLE15199.1"/>
    </source>
</evidence>
<evidence type="ECO:0000259" key="7">
    <source>
        <dbReference type="PROSITE" id="PS51918"/>
    </source>
</evidence>
<keyword evidence="2 6" id="KW-0949">S-adenosyl-L-methionine</keyword>
<keyword evidence="3 6" id="KW-0479">Metal-binding</keyword>
<dbReference type="AlphaFoldDB" id="A0A662DM37"/>
<dbReference type="GO" id="GO:0003824">
    <property type="term" value="F:catalytic activity"/>
    <property type="evidence" value="ECO:0007669"/>
    <property type="project" value="InterPro"/>
</dbReference>
<dbReference type="InterPro" id="IPR058240">
    <property type="entry name" value="rSAM_sf"/>
</dbReference>
<evidence type="ECO:0000256" key="3">
    <source>
        <dbReference type="ARBA" id="ARBA00022723"/>
    </source>
</evidence>
<dbReference type="Proteomes" id="UP000280417">
    <property type="component" value="Unassembled WGS sequence"/>
</dbReference>
<proteinExistence type="predicted"/>
<dbReference type="CDD" id="cd01335">
    <property type="entry name" value="Radical_SAM"/>
    <property type="match status" value="1"/>
</dbReference>
<dbReference type="InterPro" id="IPR016431">
    <property type="entry name" value="Pyrv-formate_lyase-activ_prd"/>
</dbReference>
<reference evidence="8 9" key="1">
    <citation type="submission" date="2018-06" db="EMBL/GenBank/DDBJ databases">
        <title>Extensive metabolic versatility and redundancy in microbially diverse, dynamic hydrothermal sediments.</title>
        <authorList>
            <person name="Dombrowski N."/>
            <person name="Teske A."/>
            <person name="Baker B.J."/>
        </authorList>
    </citation>
    <scope>NUCLEOTIDE SEQUENCE [LARGE SCALE GENOMIC DNA]</scope>
    <source>
        <strain evidence="8">B3_G15</strain>
    </source>
</reference>
<dbReference type="GO" id="GO:0046872">
    <property type="term" value="F:metal ion binding"/>
    <property type="evidence" value="ECO:0007669"/>
    <property type="project" value="UniProtKB-KW"/>
</dbReference>
<dbReference type="PIRSF" id="PIRSF004869">
    <property type="entry name" value="PflX_prd"/>
    <property type="match status" value="1"/>
</dbReference>
<dbReference type="GO" id="GO:0051539">
    <property type="term" value="F:4 iron, 4 sulfur cluster binding"/>
    <property type="evidence" value="ECO:0007669"/>
    <property type="project" value="UniProtKB-KW"/>
</dbReference>
<keyword evidence="1" id="KW-0004">4Fe-4S</keyword>
<dbReference type="PROSITE" id="PS51918">
    <property type="entry name" value="RADICAL_SAM"/>
    <property type="match status" value="1"/>
</dbReference>
<dbReference type="SFLD" id="SFLDS00029">
    <property type="entry name" value="Radical_SAM"/>
    <property type="match status" value="1"/>
</dbReference>
<protein>
    <submittedName>
        <fullName evidence="8">AmmeMemoRadiSam system radical SAM enzyme</fullName>
    </submittedName>
</protein>
<feature type="binding site" evidence="6">
    <location>
        <position position="90"/>
    </location>
    <ligand>
        <name>[4Fe-4S] cluster</name>
        <dbReference type="ChEBI" id="CHEBI:49883"/>
        <note>4Fe-4S-S-AdoMet</note>
    </ligand>
</feature>
<name>A0A662DM37_UNCAE</name>
<evidence type="ECO:0000256" key="4">
    <source>
        <dbReference type="ARBA" id="ARBA00023004"/>
    </source>
</evidence>
<dbReference type="Pfam" id="PF04055">
    <property type="entry name" value="Radical_SAM"/>
    <property type="match status" value="1"/>
</dbReference>
<feature type="domain" description="Radical SAM core" evidence="7">
    <location>
        <begin position="71"/>
        <end position="284"/>
    </location>
</feature>
<dbReference type="PANTHER" id="PTHR30352">
    <property type="entry name" value="PYRUVATE FORMATE-LYASE-ACTIVATING ENZYME"/>
    <property type="match status" value="1"/>
</dbReference>
<dbReference type="Gene3D" id="3.20.20.70">
    <property type="entry name" value="Aldolase class I"/>
    <property type="match status" value="1"/>
</dbReference>
<sequence>MDNLKVRKALLQEKVNEKVKCLTCERKCQVAEGELGFCKTRKNIKGKLYTLVYGDISSLSVNPIEKKPFFHFWPGSLALTVGSWSCNFTCPWCQNNSISKRPEEVGKGQWISPRDFIHLMKKYNCQGTSISFNEPTLLFEYSLDVFAMAKKEGYYNTFVTNGYMTEQALRILIEEGLDAMNIDVKGGREKVAKYCGADIEKIWRNAKLAKENKVWLELTTLVIPGVSDDEECLRDIARRIKNELGEDTPWHVTAYYPAYKFASELYVPATSARVLEKAREIGREEGLNYVYLGNFPGHPFENTYCPSCGQLLIERYGFGISKYRLSPDKRCPDCQKKIPVVGNFSFDREA</sequence>
<evidence type="ECO:0000256" key="5">
    <source>
        <dbReference type="ARBA" id="ARBA00023014"/>
    </source>
</evidence>
<dbReference type="PANTHER" id="PTHR30352:SF5">
    <property type="entry name" value="PYRUVATE FORMATE-LYASE 1-ACTIVATING ENZYME"/>
    <property type="match status" value="1"/>
</dbReference>
<keyword evidence="4 6" id="KW-0408">Iron</keyword>
<feature type="binding site" evidence="6">
    <location>
        <position position="93"/>
    </location>
    <ligand>
        <name>[4Fe-4S] cluster</name>
        <dbReference type="ChEBI" id="CHEBI:49883"/>
        <note>4Fe-4S-S-AdoMet</note>
    </ligand>
</feature>
<gene>
    <name evidence="8" type="primary">amrS</name>
    <name evidence="8" type="ORF">DRJ04_00855</name>
</gene>
<accession>A0A662DM37</accession>
<dbReference type="SFLD" id="SFLDG01101">
    <property type="entry name" value="Uncharacterised_Radical_SAM_Su"/>
    <property type="match status" value="1"/>
</dbReference>
<dbReference type="InterPro" id="IPR027596">
    <property type="entry name" value="AmmeMemoSam_rS"/>
</dbReference>
<feature type="binding site" evidence="6">
    <location>
        <position position="86"/>
    </location>
    <ligand>
        <name>[4Fe-4S] cluster</name>
        <dbReference type="ChEBI" id="CHEBI:49883"/>
        <note>4Fe-4S-S-AdoMet</note>
    </ligand>
</feature>
<evidence type="ECO:0000256" key="2">
    <source>
        <dbReference type="ARBA" id="ARBA00022691"/>
    </source>
</evidence>
<evidence type="ECO:0000256" key="6">
    <source>
        <dbReference type="PIRSR" id="PIRSR004869-50"/>
    </source>
</evidence>
<dbReference type="InterPro" id="IPR034457">
    <property type="entry name" value="Organic_radical-activating"/>
</dbReference>
<comment type="caution">
    <text evidence="8">The sequence shown here is derived from an EMBL/GenBank/DDBJ whole genome shotgun (WGS) entry which is preliminary data.</text>
</comment>
<evidence type="ECO:0000256" key="1">
    <source>
        <dbReference type="ARBA" id="ARBA00022485"/>
    </source>
</evidence>
<dbReference type="NCBIfam" id="TIGR04337">
    <property type="entry name" value="AmmeMemoSam_rS"/>
    <property type="match status" value="1"/>
</dbReference>
<comment type="cofactor">
    <cofactor evidence="6">
        <name>[4Fe-4S] cluster</name>
        <dbReference type="ChEBI" id="CHEBI:49883"/>
    </cofactor>
    <text evidence="6">Binds 1 [4Fe-4S] cluster. The cluster is coordinated with 3 cysteines and an exchangeable S-adenosyl-L-methionine.</text>
</comment>
<evidence type="ECO:0000313" key="9">
    <source>
        <dbReference type="Proteomes" id="UP000280417"/>
    </source>
</evidence>
<keyword evidence="5 6" id="KW-0411">Iron-sulfur</keyword>
<dbReference type="SUPFAM" id="SSF102114">
    <property type="entry name" value="Radical SAM enzymes"/>
    <property type="match status" value="1"/>
</dbReference>
<dbReference type="InterPro" id="IPR013785">
    <property type="entry name" value="Aldolase_TIM"/>
</dbReference>
<dbReference type="EMBL" id="QMQA01000013">
    <property type="protein sequence ID" value="RLE15199.1"/>
    <property type="molecule type" value="Genomic_DNA"/>
</dbReference>
<dbReference type="InterPro" id="IPR007197">
    <property type="entry name" value="rSAM"/>
</dbReference>